<keyword evidence="6 8" id="KW-0472">Membrane</keyword>
<dbReference type="GO" id="GO:0044038">
    <property type="term" value="P:cell wall macromolecule biosynthetic process"/>
    <property type="evidence" value="ECO:0007669"/>
    <property type="project" value="TreeGrafter"/>
</dbReference>
<organism evidence="9 10">
    <name type="scientific">Corynebacterium pyruviciproducens</name>
    <dbReference type="NCBI Taxonomy" id="598660"/>
    <lineage>
        <taxon>Bacteria</taxon>
        <taxon>Bacillati</taxon>
        <taxon>Actinomycetota</taxon>
        <taxon>Actinomycetes</taxon>
        <taxon>Mycobacteriales</taxon>
        <taxon>Corynebacteriaceae</taxon>
        <taxon>Corynebacterium</taxon>
    </lineage>
</organism>
<feature type="transmembrane region" description="Helical" evidence="8">
    <location>
        <begin position="206"/>
        <end position="226"/>
    </location>
</feature>
<evidence type="ECO:0000256" key="2">
    <source>
        <dbReference type="ARBA" id="ARBA00022475"/>
    </source>
</evidence>
<dbReference type="GO" id="GO:0009103">
    <property type="term" value="P:lipopolysaccharide biosynthetic process"/>
    <property type="evidence" value="ECO:0007669"/>
    <property type="project" value="TreeGrafter"/>
</dbReference>
<gene>
    <name evidence="9" type="ORF">CYJ47_07585</name>
</gene>
<dbReference type="CDD" id="cd06853">
    <property type="entry name" value="GT_WecA_like"/>
    <property type="match status" value="1"/>
</dbReference>
<reference evidence="9" key="1">
    <citation type="submission" date="2017-12" db="EMBL/GenBank/DDBJ databases">
        <authorList>
            <person name="Thomas-White K."/>
            <person name="Wolfe A.J."/>
        </authorList>
    </citation>
    <scope>NUCLEOTIDE SEQUENCE</scope>
    <source>
        <strain evidence="9">UMB0763</strain>
    </source>
</reference>
<dbReference type="GO" id="GO:0046872">
    <property type="term" value="F:metal ion binding"/>
    <property type="evidence" value="ECO:0007669"/>
    <property type="project" value="UniProtKB-KW"/>
</dbReference>
<feature type="transmembrane region" description="Helical" evidence="8">
    <location>
        <begin position="351"/>
        <end position="369"/>
    </location>
</feature>
<dbReference type="KEGG" id="cpyr:CYJ47_07585"/>
<dbReference type="InterPro" id="IPR018480">
    <property type="entry name" value="PNAcMuramoyl-5peptid_Trfase_CS"/>
</dbReference>
<keyword evidence="3 9" id="KW-0808">Transferase</keyword>
<dbReference type="PANTHER" id="PTHR22926:SF3">
    <property type="entry name" value="UNDECAPRENYL-PHOSPHATE ALPHA-N-ACETYLGLUCOSAMINYL 1-PHOSPHATE TRANSFERASE"/>
    <property type="match status" value="1"/>
</dbReference>
<evidence type="ECO:0000256" key="8">
    <source>
        <dbReference type="SAM" id="Phobius"/>
    </source>
</evidence>
<comment type="cofactor">
    <cofactor evidence="7">
        <name>Mg(2+)</name>
        <dbReference type="ChEBI" id="CHEBI:18420"/>
    </cofactor>
</comment>
<dbReference type="PANTHER" id="PTHR22926">
    <property type="entry name" value="PHOSPHO-N-ACETYLMURAMOYL-PENTAPEPTIDE-TRANSFERASE"/>
    <property type="match status" value="1"/>
</dbReference>
<sequence length="376" mass="39779">MGTAGVGVPLRELGVVLLTSLVFAYLTTGIVRSLVIRSGHLSDIRERDVHTVRKPQLGGLAMFTGFLLAVYLAQQLPALTRGFRPITPEMDAVVVASAIIVLVGVIDDLYELDALSKLVGQIAAALAMCLMGLKWSILYLPIGEGTTLILSDAQSTIITTLFAVALMNAINFIDGIDGLAAGVGMISGLATLAFALSILHDQGGAVAAYPPAIIATGLVGMCAGFLPHNFSPSRIFMGDTGAMFIGLLLAAASTSASGKINMSLYGTADFIAAMSPLFVVLASVFIPMLDLVMAVTRRLARGQSPFTADRMHLHHRLLRMGHSQKQVVLVLYTWVGVVAFGAVGFTIFPPLWALILLVAATVFAVWYTVRPAGLHF</sequence>
<dbReference type="GO" id="GO:0005886">
    <property type="term" value="C:plasma membrane"/>
    <property type="evidence" value="ECO:0007669"/>
    <property type="project" value="UniProtKB-SubCell"/>
</dbReference>
<evidence type="ECO:0000256" key="6">
    <source>
        <dbReference type="ARBA" id="ARBA00023136"/>
    </source>
</evidence>
<dbReference type="RefSeq" id="WP_180805389.1">
    <property type="nucleotide sequence ID" value="NZ_CAMIHY010000118.1"/>
</dbReference>
<accession>A0AAF0YPT5</accession>
<dbReference type="AlphaFoldDB" id="A0AAF0YPT5"/>
<feature type="transmembrane region" description="Helical" evidence="8">
    <location>
        <begin position="15"/>
        <end position="35"/>
    </location>
</feature>
<feature type="transmembrane region" description="Helical" evidence="8">
    <location>
        <begin position="93"/>
        <end position="110"/>
    </location>
</feature>
<dbReference type="Pfam" id="PF00953">
    <property type="entry name" value="Glycos_transf_4"/>
    <property type="match status" value="1"/>
</dbReference>
<dbReference type="EC" id="2.7.8.-" evidence="9"/>
<evidence type="ECO:0000256" key="5">
    <source>
        <dbReference type="ARBA" id="ARBA00022989"/>
    </source>
</evidence>
<dbReference type="InterPro" id="IPR000715">
    <property type="entry name" value="Glycosyl_transferase_4"/>
</dbReference>
<feature type="transmembrane region" description="Helical" evidence="8">
    <location>
        <begin position="56"/>
        <end position="73"/>
    </location>
</feature>
<reference evidence="9" key="2">
    <citation type="submission" date="2023-10" db="EMBL/GenBank/DDBJ databases">
        <authorList>
            <person name="Choi B."/>
        </authorList>
    </citation>
    <scope>NUCLEOTIDE SEQUENCE</scope>
    <source>
        <strain evidence="9">UMB0763</strain>
    </source>
</reference>
<feature type="transmembrane region" description="Helical" evidence="8">
    <location>
        <begin position="270"/>
        <end position="292"/>
    </location>
</feature>
<feature type="transmembrane region" description="Helical" evidence="8">
    <location>
        <begin position="179"/>
        <end position="200"/>
    </location>
</feature>
<feature type="binding site" evidence="7">
    <location>
        <position position="171"/>
    </location>
    <ligand>
        <name>Mg(2+)</name>
        <dbReference type="ChEBI" id="CHEBI:18420"/>
    </ligand>
</feature>
<feature type="transmembrane region" description="Helical" evidence="8">
    <location>
        <begin position="122"/>
        <end position="142"/>
    </location>
</feature>
<keyword evidence="5 8" id="KW-1133">Transmembrane helix</keyword>
<dbReference type="Proteomes" id="UP000234560">
    <property type="component" value="Chromosome"/>
</dbReference>
<keyword evidence="7" id="KW-0460">Magnesium</keyword>
<feature type="transmembrane region" description="Helical" evidence="8">
    <location>
        <begin position="238"/>
        <end position="258"/>
    </location>
</feature>
<dbReference type="EMBL" id="CP136958">
    <property type="protein sequence ID" value="WOT01154.1"/>
    <property type="molecule type" value="Genomic_DNA"/>
</dbReference>
<feature type="transmembrane region" description="Helical" evidence="8">
    <location>
        <begin position="327"/>
        <end position="345"/>
    </location>
</feature>
<protein>
    <submittedName>
        <fullName evidence="9">MraY family glycosyltransferase</fullName>
        <ecNumber evidence="9">2.7.8.-</ecNumber>
    </submittedName>
</protein>
<keyword evidence="2" id="KW-1003">Cell membrane</keyword>
<evidence type="ECO:0000313" key="9">
    <source>
        <dbReference type="EMBL" id="WOT01154.1"/>
    </source>
</evidence>
<evidence type="ECO:0000256" key="4">
    <source>
        <dbReference type="ARBA" id="ARBA00022692"/>
    </source>
</evidence>
<evidence type="ECO:0000256" key="7">
    <source>
        <dbReference type="PIRSR" id="PIRSR600715-1"/>
    </source>
</evidence>
<feature type="binding site" evidence="7">
    <location>
        <position position="239"/>
    </location>
    <ligand>
        <name>Mg(2+)</name>
        <dbReference type="ChEBI" id="CHEBI:18420"/>
    </ligand>
</feature>
<evidence type="ECO:0000256" key="1">
    <source>
        <dbReference type="ARBA" id="ARBA00004651"/>
    </source>
</evidence>
<keyword evidence="7" id="KW-0479">Metal-binding</keyword>
<dbReference type="GO" id="GO:0016780">
    <property type="term" value="F:phosphotransferase activity, for other substituted phosphate groups"/>
    <property type="evidence" value="ECO:0007669"/>
    <property type="project" value="InterPro"/>
</dbReference>
<proteinExistence type="predicted"/>
<comment type="subcellular location">
    <subcellularLocation>
        <location evidence="1">Cell membrane</location>
        <topology evidence="1">Multi-pass membrane protein</topology>
    </subcellularLocation>
</comment>
<keyword evidence="4 8" id="KW-0812">Transmembrane</keyword>
<name>A0AAF0YPT5_9CORY</name>
<dbReference type="GO" id="GO:0071555">
    <property type="term" value="P:cell wall organization"/>
    <property type="evidence" value="ECO:0007669"/>
    <property type="project" value="TreeGrafter"/>
</dbReference>
<evidence type="ECO:0000256" key="3">
    <source>
        <dbReference type="ARBA" id="ARBA00022679"/>
    </source>
</evidence>
<feature type="transmembrane region" description="Helical" evidence="8">
    <location>
        <begin position="148"/>
        <end position="167"/>
    </location>
</feature>
<dbReference type="PROSITE" id="PS01348">
    <property type="entry name" value="MRAY_2"/>
    <property type="match status" value="1"/>
</dbReference>
<evidence type="ECO:0000313" key="10">
    <source>
        <dbReference type="Proteomes" id="UP000234560"/>
    </source>
</evidence>